<dbReference type="AlphaFoldDB" id="A0AAQ3MPE0"/>
<feature type="compositionally biased region" description="Polar residues" evidence="1">
    <location>
        <begin position="126"/>
        <end position="135"/>
    </location>
</feature>
<evidence type="ECO:0000256" key="1">
    <source>
        <dbReference type="SAM" id="MobiDB-lite"/>
    </source>
</evidence>
<dbReference type="PANTHER" id="PTHR47296:SF1">
    <property type="entry name" value="PROTEIN TIC 40, CHLOROPLASTIC"/>
    <property type="match status" value="1"/>
</dbReference>
<dbReference type="EMBL" id="CP144691">
    <property type="protein sequence ID" value="WVY95169.1"/>
    <property type="molecule type" value="Genomic_DNA"/>
</dbReference>
<feature type="compositionally biased region" description="Low complexity" evidence="1">
    <location>
        <begin position="22"/>
        <end position="53"/>
    </location>
</feature>
<feature type="compositionally biased region" description="Basic and acidic residues" evidence="1">
    <location>
        <begin position="107"/>
        <end position="124"/>
    </location>
</feature>
<gene>
    <name evidence="2" type="ORF">V8G54_034257</name>
</gene>
<protein>
    <submittedName>
        <fullName evidence="2">Uncharacterized protein</fullName>
    </submittedName>
</protein>
<organism evidence="2 3">
    <name type="scientific">Vigna mungo</name>
    <name type="common">Black gram</name>
    <name type="synonym">Phaseolus mungo</name>
    <dbReference type="NCBI Taxonomy" id="3915"/>
    <lineage>
        <taxon>Eukaryota</taxon>
        <taxon>Viridiplantae</taxon>
        <taxon>Streptophyta</taxon>
        <taxon>Embryophyta</taxon>
        <taxon>Tracheophyta</taxon>
        <taxon>Spermatophyta</taxon>
        <taxon>Magnoliopsida</taxon>
        <taxon>eudicotyledons</taxon>
        <taxon>Gunneridae</taxon>
        <taxon>Pentapetalae</taxon>
        <taxon>rosids</taxon>
        <taxon>fabids</taxon>
        <taxon>Fabales</taxon>
        <taxon>Fabaceae</taxon>
        <taxon>Papilionoideae</taxon>
        <taxon>50 kb inversion clade</taxon>
        <taxon>NPAAA clade</taxon>
        <taxon>indigoferoid/millettioid clade</taxon>
        <taxon>Phaseoleae</taxon>
        <taxon>Vigna</taxon>
    </lineage>
</organism>
<accession>A0AAQ3MPE0</accession>
<sequence>MQQAFKTMMGQMNSQNNQFGNAAFSPGSPFPFSTPSAAGPTATAQPQAPSTSSRFQSTVTVDVPATKVEATRTADIKDEVEVPNKPKKIAFVDVSPEETVQKSPFESVKDDESSSVKEKARVPDEVSQNGASFNQGFGGFPGSQSTSK</sequence>
<feature type="compositionally biased region" description="Polar residues" evidence="1">
    <location>
        <begin position="1"/>
        <end position="20"/>
    </location>
</feature>
<keyword evidence="3" id="KW-1185">Reference proteome</keyword>
<dbReference type="GO" id="GO:0009658">
    <property type="term" value="P:chloroplast organization"/>
    <property type="evidence" value="ECO:0007669"/>
    <property type="project" value="TreeGrafter"/>
</dbReference>
<feature type="region of interest" description="Disordered" evidence="1">
    <location>
        <begin position="1"/>
        <end position="58"/>
    </location>
</feature>
<evidence type="ECO:0000313" key="3">
    <source>
        <dbReference type="Proteomes" id="UP001374535"/>
    </source>
</evidence>
<dbReference type="GO" id="GO:0045037">
    <property type="term" value="P:protein import into chloroplast stroma"/>
    <property type="evidence" value="ECO:0007669"/>
    <property type="project" value="TreeGrafter"/>
</dbReference>
<dbReference type="Proteomes" id="UP001374535">
    <property type="component" value="Chromosome 10"/>
</dbReference>
<evidence type="ECO:0000313" key="2">
    <source>
        <dbReference type="EMBL" id="WVY95169.1"/>
    </source>
</evidence>
<dbReference type="GO" id="GO:0009706">
    <property type="term" value="C:chloroplast inner membrane"/>
    <property type="evidence" value="ECO:0007669"/>
    <property type="project" value="TreeGrafter"/>
</dbReference>
<dbReference type="GO" id="GO:0009535">
    <property type="term" value="C:chloroplast thylakoid membrane"/>
    <property type="evidence" value="ECO:0007669"/>
    <property type="project" value="TreeGrafter"/>
</dbReference>
<name>A0AAQ3MPE0_VIGMU</name>
<feature type="region of interest" description="Disordered" evidence="1">
    <location>
        <begin position="96"/>
        <end position="148"/>
    </location>
</feature>
<dbReference type="PANTHER" id="PTHR47296">
    <property type="entry name" value="PROTEIN TIC 40, CHLOROPLASTIC"/>
    <property type="match status" value="1"/>
</dbReference>
<reference evidence="2 3" key="1">
    <citation type="journal article" date="2023" name="Life. Sci Alliance">
        <title>Evolutionary insights into 3D genome organization and epigenetic landscape of Vigna mungo.</title>
        <authorList>
            <person name="Junaid A."/>
            <person name="Singh B."/>
            <person name="Bhatia S."/>
        </authorList>
    </citation>
    <scope>NUCLEOTIDE SEQUENCE [LARGE SCALE GENOMIC DNA]</scope>
    <source>
        <strain evidence="2">Urdbean</strain>
    </source>
</reference>
<proteinExistence type="predicted"/>